<evidence type="ECO:0000313" key="11">
    <source>
        <dbReference type="Proteomes" id="UP000095287"/>
    </source>
</evidence>
<dbReference type="PROSITE" id="PS50268">
    <property type="entry name" value="CADHERIN_2"/>
    <property type="match status" value="4"/>
</dbReference>
<dbReference type="PROSITE" id="PS00232">
    <property type="entry name" value="CADHERIN_1"/>
    <property type="match status" value="2"/>
</dbReference>
<dbReference type="InterPro" id="IPR039808">
    <property type="entry name" value="Cadherin"/>
</dbReference>
<dbReference type="GO" id="GO:0016342">
    <property type="term" value="C:catenin complex"/>
    <property type="evidence" value="ECO:0007669"/>
    <property type="project" value="TreeGrafter"/>
</dbReference>
<dbReference type="GO" id="GO:0005509">
    <property type="term" value="F:calcium ion binding"/>
    <property type="evidence" value="ECO:0007669"/>
    <property type="project" value="UniProtKB-UniRule"/>
</dbReference>
<dbReference type="GO" id="GO:0007156">
    <property type="term" value="P:homophilic cell adhesion via plasma membrane adhesion molecules"/>
    <property type="evidence" value="ECO:0007669"/>
    <property type="project" value="InterPro"/>
</dbReference>
<evidence type="ECO:0000256" key="1">
    <source>
        <dbReference type="ARBA" id="ARBA00004167"/>
    </source>
</evidence>
<dbReference type="SMART" id="SM00112">
    <property type="entry name" value="CA"/>
    <property type="match status" value="4"/>
</dbReference>
<evidence type="ECO:0000256" key="6">
    <source>
        <dbReference type="ARBA" id="ARBA00022989"/>
    </source>
</evidence>
<keyword evidence="6" id="KW-1133">Transmembrane helix</keyword>
<organism evidence="11 12">
    <name type="scientific">Steinernema glaseri</name>
    <dbReference type="NCBI Taxonomy" id="37863"/>
    <lineage>
        <taxon>Eukaryota</taxon>
        <taxon>Metazoa</taxon>
        <taxon>Ecdysozoa</taxon>
        <taxon>Nematoda</taxon>
        <taxon>Chromadorea</taxon>
        <taxon>Rhabditida</taxon>
        <taxon>Tylenchina</taxon>
        <taxon>Panagrolaimomorpha</taxon>
        <taxon>Strongyloidoidea</taxon>
        <taxon>Steinernematidae</taxon>
        <taxon>Steinernema</taxon>
    </lineage>
</organism>
<keyword evidence="7" id="KW-0472">Membrane</keyword>
<dbReference type="WBParaSite" id="L893_g3696.t1">
    <property type="protein sequence ID" value="L893_g3696.t1"/>
    <property type="gene ID" value="L893_g3696"/>
</dbReference>
<dbReference type="GO" id="GO:0016477">
    <property type="term" value="P:cell migration"/>
    <property type="evidence" value="ECO:0007669"/>
    <property type="project" value="TreeGrafter"/>
</dbReference>
<keyword evidence="5 8" id="KW-0106">Calcium</keyword>
<evidence type="ECO:0000256" key="2">
    <source>
        <dbReference type="ARBA" id="ARBA00022692"/>
    </source>
</evidence>
<feature type="domain" description="Cadherin" evidence="10">
    <location>
        <begin position="1205"/>
        <end position="1303"/>
    </location>
</feature>
<dbReference type="FunFam" id="2.60.40.60:FF:000033">
    <property type="entry name" value="FAT atypical cadherin 1"/>
    <property type="match status" value="1"/>
</dbReference>
<protein>
    <submittedName>
        <fullName evidence="12">Cadherin domain-containing protein</fullName>
    </submittedName>
</protein>
<accession>A0A1I8A9S2</accession>
<feature type="compositionally biased region" description="Basic and acidic residues" evidence="9">
    <location>
        <begin position="495"/>
        <end position="504"/>
    </location>
</feature>
<dbReference type="Pfam" id="PF00028">
    <property type="entry name" value="Cadherin"/>
    <property type="match status" value="3"/>
</dbReference>
<reference evidence="12" key="1">
    <citation type="submission" date="2016-11" db="UniProtKB">
        <authorList>
            <consortium name="WormBaseParasite"/>
        </authorList>
    </citation>
    <scope>IDENTIFICATION</scope>
</reference>
<feature type="compositionally biased region" description="Polar residues" evidence="9">
    <location>
        <begin position="453"/>
        <end position="470"/>
    </location>
</feature>
<feature type="region of interest" description="Disordered" evidence="9">
    <location>
        <begin position="422"/>
        <end position="525"/>
    </location>
</feature>
<feature type="domain" description="Cadherin" evidence="10">
    <location>
        <begin position="1088"/>
        <end position="1191"/>
    </location>
</feature>
<sequence>MLIDDQMKTNDADDNPVILSTNLDKVQEQPIPLTSNNEDADMLEKKTLAKLIQALNEKDTEQNSHDGPEIRLPSTGDEPVPLKELMTPEDSMSESEESSGEMAEGESKESVEIWENPDVFDSIIGIPSDASEGSTVVQLTAHHPQNLSMDFLCINPHNVLCYSDKLSDNKYQLRVVLSGTTDIPNHFVIRFHVLIPDAQSGVETIFEDKTYVLNFSYEAEQTTSAPISKSTVMNVVVNSNHAQVNHNAKPVFEFMPQFEKDTYDIMVPEGQNEKPMTIAIIYFMGRVNGPAPVFAVVDDSLGWFEIGEITAQQDPNRVLSAVKLLLKKDVKAVKGSIQVPYHFTIEAKQADTTAHALVNVDLLSFDDPEPTKDQVTETVQPTVVPSTSNSPTSEATASTGGSALSTLDEMENELQKLDSLSKVQEGEQPEAIMESPPLANTSTGRSITEEESSPANQETTLHSTISTEQPSRIPDDKQSTTTLQTTTFSSPIEETTEKTVEVETKPTTTTTQSTTSSATRTAPVTTRRSTIPVTLPDFDISLIITGISNGKAVVSELLRNGEVVPDVEIRVMADQEHNNELVDLELSPTEAFIVRPRRIQIGGSAQLIVANNHLLDYETYPSSFTVEVRAVLVNNQNVVRTQKIDIEKKDELDHAPYFYNFAFYEFDVPENSVTGEAVGQLSVRDDDKNDELTFELFGESKELFAVNDNVLIVSCKTALPCLDRERTSTYYFALVATDKAGHSSDPVTITIHVNDKNDNGPKIGLTEDVLRISNGELLAPFVFTVADADLMPSYVIETDGSAGGFLEISKVSDGLYQIKPKLANIPSAGNFELELTARDPSNETGADKKTIKVQVKNTISKAHFRRPRYERTITSEKVHKGNPLVQLELEGVPIDTVRFVILNNNPGWLSIDDYGGNVFVGDTPTKGVASGHRTVDIGVIDRQTQNVLAQTQLILTVVGNRKTESLFKERVYTQTVSKEAPLANTVVVISTTDDKPNILVTSDSIVAWNIEHKPEHFPVSAITVDGNSIVLSFDFTTKLRSLQFQVANVEDLTDRALITVYFSSDPVKEAQKRKQNAKPQFVAPWTPESIVLPVKLVEEAPIGHIAASLPAYDPMTGNRVTAVELKGQMADFFSIDPITQDVLVAKRIDFEALSTEMKAFDLELIAGDDEYKTTAILRFQILDVDDNTPRIEFLNNEIKNNVIMVMENSPPGTEIARFQVLDDDVLDGKQKFSYQITGFNHDNFQIREVSDYTVLVVSPAAELDREKNDRMEIVLRVTDSAGNSNVANLIITLDDQNDNPPKFLEDRLSVKLTENWQVGSTVARLIASDADLNENSRLSFYIGEESSPYFDVDEDSGVISTLKSLNGLARIEPYRMTVICRDNGRPQLSAEAVVSITVVEAVLISNEGKNELTIQSPPIGHVLKLSENTPQNHRVYQVKAQLGRYDVADIKYSLTPISKKDDGLLNIDETSGEIFTAKRLDYEKTKRITVGPYVVVPLATVFLNKMTPFTRS</sequence>
<dbReference type="PANTHER" id="PTHR24027:SF438">
    <property type="entry name" value="CADHERIN 23"/>
    <property type="match status" value="1"/>
</dbReference>
<keyword evidence="11" id="KW-1185">Reference proteome</keyword>
<comment type="subcellular location">
    <subcellularLocation>
        <location evidence="1">Membrane</location>
        <topology evidence="1">Single-pass membrane protein</topology>
    </subcellularLocation>
</comment>
<dbReference type="PRINTS" id="PR00205">
    <property type="entry name" value="CADHERIN"/>
</dbReference>
<name>A0A1I8A9S2_9BILA</name>
<feature type="domain" description="Cadherin" evidence="10">
    <location>
        <begin position="1304"/>
        <end position="1400"/>
    </location>
</feature>
<proteinExistence type="predicted"/>
<feature type="region of interest" description="Disordered" evidence="9">
    <location>
        <begin position="56"/>
        <end position="107"/>
    </location>
</feature>
<evidence type="ECO:0000256" key="8">
    <source>
        <dbReference type="PROSITE-ProRule" id="PRU00043"/>
    </source>
</evidence>
<evidence type="ECO:0000256" key="3">
    <source>
        <dbReference type="ARBA" id="ARBA00022729"/>
    </source>
</evidence>
<keyword evidence="3" id="KW-0732">Signal</keyword>
<feature type="compositionally biased region" description="Low complexity" evidence="9">
    <location>
        <begin position="376"/>
        <end position="394"/>
    </location>
</feature>
<evidence type="ECO:0000256" key="4">
    <source>
        <dbReference type="ARBA" id="ARBA00022737"/>
    </source>
</evidence>
<evidence type="ECO:0000256" key="7">
    <source>
        <dbReference type="ARBA" id="ARBA00023136"/>
    </source>
</evidence>
<feature type="region of interest" description="Disordered" evidence="9">
    <location>
        <begin position="366"/>
        <end position="402"/>
    </location>
</feature>
<dbReference type="Gene3D" id="2.60.40.60">
    <property type="entry name" value="Cadherins"/>
    <property type="match status" value="5"/>
</dbReference>
<dbReference type="SUPFAM" id="SSF49313">
    <property type="entry name" value="Cadherin-like"/>
    <property type="match status" value="5"/>
</dbReference>
<evidence type="ECO:0000256" key="9">
    <source>
        <dbReference type="SAM" id="MobiDB-lite"/>
    </source>
</evidence>
<evidence type="ECO:0000259" key="10">
    <source>
        <dbReference type="PROSITE" id="PS50268"/>
    </source>
</evidence>
<keyword evidence="4" id="KW-0677">Repeat</keyword>
<dbReference type="Proteomes" id="UP000095287">
    <property type="component" value="Unplaced"/>
</dbReference>
<dbReference type="GO" id="GO:0008013">
    <property type="term" value="F:beta-catenin binding"/>
    <property type="evidence" value="ECO:0007669"/>
    <property type="project" value="TreeGrafter"/>
</dbReference>
<feature type="compositionally biased region" description="Basic and acidic residues" evidence="9">
    <location>
        <begin position="56"/>
        <end position="69"/>
    </location>
</feature>
<dbReference type="InterPro" id="IPR015919">
    <property type="entry name" value="Cadherin-like_sf"/>
</dbReference>
<feature type="compositionally biased region" description="Low complexity" evidence="9">
    <location>
        <begin position="505"/>
        <end position="525"/>
    </location>
</feature>
<feature type="domain" description="Cadherin" evidence="10">
    <location>
        <begin position="660"/>
        <end position="763"/>
    </location>
</feature>
<evidence type="ECO:0000256" key="5">
    <source>
        <dbReference type="ARBA" id="ARBA00022837"/>
    </source>
</evidence>
<dbReference type="PANTHER" id="PTHR24027">
    <property type="entry name" value="CADHERIN-23"/>
    <property type="match status" value="1"/>
</dbReference>
<keyword evidence="2" id="KW-0812">Transmembrane</keyword>
<dbReference type="GO" id="GO:0045296">
    <property type="term" value="F:cadherin binding"/>
    <property type="evidence" value="ECO:0007669"/>
    <property type="project" value="TreeGrafter"/>
</dbReference>
<dbReference type="CDD" id="cd11304">
    <property type="entry name" value="Cadherin_repeat"/>
    <property type="match status" value="5"/>
</dbReference>
<dbReference type="InterPro" id="IPR020894">
    <property type="entry name" value="Cadherin_CS"/>
</dbReference>
<evidence type="ECO:0000313" key="12">
    <source>
        <dbReference type="WBParaSite" id="L893_g3696.t1"/>
    </source>
</evidence>
<dbReference type="InterPro" id="IPR002126">
    <property type="entry name" value="Cadherin-like_dom"/>
</dbReference>